<evidence type="ECO:0000313" key="1">
    <source>
        <dbReference type="EMBL" id="GJT38270.1"/>
    </source>
</evidence>
<comment type="caution">
    <text evidence="1">The sequence shown here is derived from an EMBL/GenBank/DDBJ whole genome shotgun (WGS) entry which is preliminary data.</text>
</comment>
<accession>A0ABQ5DG85</accession>
<keyword evidence="2" id="KW-1185">Reference proteome</keyword>
<name>A0ABQ5DG85_9ASTR</name>
<sequence>MSNQYIEGHMRTKWGHLEVYAKLLSCECLFVVDSWGVACGLKIAMRRREEYIGELKALGGCEGAVETVRFMEGLQQDHMERYDRSLLLMKEMEVKAREKSKFILKLSGYVVD</sequence>
<reference evidence="1" key="2">
    <citation type="submission" date="2022-01" db="EMBL/GenBank/DDBJ databases">
        <authorList>
            <person name="Yamashiro T."/>
            <person name="Shiraishi A."/>
            <person name="Satake H."/>
            <person name="Nakayama K."/>
        </authorList>
    </citation>
    <scope>NUCLEOTIDE SEQUENCE</scope>
</reference>
<protein>
    <submittedName>
        <fullName evidence="1">Uncharacterized protein</fullName>
    </submittedName>
</protein>
<evidence type="ECO:0000313" key="2">
    <source>
        <dbReference type="Proteomes" id="UP001151760"/>
    </source>
</evidence>
<organism evidence="1 2">
    <name type="scientific">Tanacetum coccineum</name>
    <dbReference type="NCBI Taxonomy" id="301880"/>
    <lineage>
        <taxon>Eukaryota</taxon>
        <taxon>Viridiplantae</taxon>
        <taxon>Streptophyta</taxon>
        <taxon>Embryophyta</taxon>
        <taxon>Tracheophyta</taxon>
        <taxon>Spermatophyta</taxon>
        <taxon>Magnoliopsida</taxon>
        <taxon>eudicotyledons</taxon>
        <taxon>Gunneridae</taxon>
        <taxon>Pentapetalae</taxon>
        <taxon>asterids</taxon>
        <taxon>campanulids</taxon>
        <taxon>Asterales</taxon>
        <taxon>Asteraceae</taxon>
        <taxon>Asteroideae</taxon>
        <taxon>Anthemideae</taxon>
        <taxon>Anthemidinae</taxon>
        <taxon>Tanacetum</taxon>
    </lineage>
</organism>
<dbReference type="Proteomes" id="UP001151760">
    <property type="component" value="Unassembled WGS sequence"/>
</dbReference>
<reference evidence="1" key="1">
    <citation type="journal article" date="2022" name="Int. J. Mol. Sci.">
        <title>Draft Genome of Tanacetum Coccineum: Genomic Comparison of Closely Related Tanacetum-Family Plants.</title>
        <authorList>
            <person name="Yamashiro T."/>
            <person name="Shiraishi A."/>
            <person name="Nakayama K."/>
            <person name="Satake H."/>
        </authorList>
    </citation>
    <scope>NUCLEOTIDE SEQUENCE</scope>
</reference>
<dbReference type="EMBL" id="BQNB010015291">
    <property type="protein sequence ID" value="GJT38270.1"/>
    <property type="molecule type" value="Genomic_DNA"/>
</dbReference>
<proteinExistence type="predicted"/>
<gene>
    <name evidence="1" type="ORF">Tco_0938135</name>
</gene>